<dbReference type="CDD" id="cd00118">
    <property type="entry name" value="LysM"/>
    <property type="match status" value="1"/>
</dbReference>
<accession>A9NQL2</accession>
<evidence type="ECO:0000259" key="2">
    <source>
        <dbReference type="PROSITE" id="PS51782"/>
    </source>
</evidence>
<dbReference type="InterPro" id="IPR036779">
    <property type="entry name" value="LysM_dom_sf"/>
</dbReference>
<keyword evidence="1" id="KW-1133">Transmembrane helix</keyword>
<feature type="domain" description="LysM" evidence="2">
    <location>
        <begin position="106"/>
        <end position="149"/>
    </location>
</feature>
<feature type="transmembrane region" description="Helical" evidence="1">
    <location>
        <begin position="20"/>
        <end position="39"/>
    </location>
</feature>
<keyword evidence="1" id="KW-0812">Transmembrane</keyword>
<sequence>MSGAKPNKKGGGGNGKGKDTFIATTAGVVVFTGIGLSLFKAFKSKRLAEEVSPLQPSYEAVGDVRDQPQTEATEKNNDVVKEVNDVVKEVNIFGFHKGGNKKRSSQTIEIFKGDSLWSLSRKYGVSVDQIKAANKYTDDTIYAGEKLIIP</sequence>
<evidence type="ECO:0000313" key="3">
    <source>
        <dbReference type="EMBL" id="ABK22923.1"/>
    </source>
</evidence>
<name>A9NQL2_PICSI</name>
<dbReference type="PROSITE" id="PS51782">
    <property type="entry name" value="LYSM"/>
    <property type="match status" value="1"/>
</dbReference>
<reference evidence="3" key="1">
    <citation type="journal article" date="2008" name="BMC Genomics">
        <title>A conifer genomics resource of 200,000 spruce (Picea spp.) ESTs and 6,464 high-quality, sequence-finished full-length cDNAs for Sitka spruce (Picea sitchensis).</title>
        <authorList>
            <person name="Ralph S.G."/>
            <person name="Chun H.J."/>
            <person name="Kolosova N."/>
            <person name="Cooper D."/>
            <person name="Oddy C."/>
            <person name="Ritland C.E."/>
            <person name="Kirkpatrick R."/>
            <person name="Moore R."/>
            <person name="Barber S."/>
            <person name="Holt R.A."/>
            <person name="Jones S.J."/>
            <person name="Marra M.A."/>
            <person name="Douglas C.J."/>
            <person name="Ritland K."/>
            <person name="Bohlmann J."/>
        </authorList>
    </citation>
    <scope>NUCLEOTIDE SEQUENCE</scope>
    <source>
        <tissue evidence="3">Green portion of the leader tissue</tissue>
    </source>
</reference>
<protein>
    <recommendedName>
        <fullName evidence="2">LysM domain-containing protein</fullName>
    </recommendedName>
</protein>
<keyword evidence="1" id="KW-0472">Membrane</keyword>
<dbReference type="CAZy" id="CBM50">
    <property type="family name" value="Carbohydrate-Binding Module Family 50"/>
</dbReference>
<dbReference type="SMART" id="SM00257">
    <property type="entry name" value="LysM"/>
    <property type="match status" value="1"/>
</dbReference>
<evidence type="ECO:0000256" key="1">
    <source>
        <dbReference type="SAM" id="Phobius"/>
    </source>
</evidence>
<dbReference type="EMBL" id="EF083582">
    <property type="protein sequence ID" value="ABK22923.1"/>
    <property type="molecule type" value="mRNA"/>
</dbReference>
<dbReference type="InterPro" id="IPR018392">
    <property type="entry name" value="LysM"/>
</dbReference>
<proteinExistence type="evidence at transcript level"/>
<dbReference type="SUPFAM" id="SSF54106">
    <property type="entry name" value="LysM domain"/>
    <property type="match status" value="1"/>
</dbReference>
<dbReference type="Pfam" id="PF01476">
    <property type="entry name" value="LysM"/>
    <property type="match status" value="1"/>
</dbReference>
<dbReference type="Gene3D" id="3.10.350.10">
    <property type="entry name" value="LysM domain"/>
    <property type="match status" value="1"/>
</dbReference>
<dbReference type="AlphaFoldDB" id="A9NQL2"/>
<organism evidence="3">
    <name type="scientific">Picea sitchensis</name>
    <name type="common">Sitka spruce</name>
    <name type="synonym">Pinus sitchensis</name>
    <dbReference type="NCBI Taxonomy" id="3332"/>
    <lineage>
        <taxon>Eukaryota</taxon>
        <taxon>Viridiplantae</taxon>
        <taxon>Streptophyta</taxon>
        <taxon>Embryophyta</taxon>
        <taxon>Tracheophyta</taxon>
        <taxon>Spermatophyta</taxon>
        <taxon>Pinopsida</taxon>
        <taxon>Pinidae</taxon>
        <taxon>Conifers I</taxon>
        <taxon>Pinales</taxon>
        <taxon>Pinaceae</taxon>
        <taxon>Picea</taxon>
    </lineage>
</organism>